<accession>A0ABI7VP77</accession>
<evidence type="ECO:0000256" key="8">
    <source>
        <dbReference type="SAM" id="MobiDB-lite"/>
    </source>
</evidence>
<evidence type="ECO:0000256" key="4">
    <source>
        <dbReference type="ARBA" id="ARBA00022980"/>
    </source>
</evidence>
<proteinExistence type="inferred from homology"/>
<dbReference type="Proteomes" id="UP000823872">
    <property type="component" value="Chromosome A1"/>
</dbReference>
<dbReference type="InterPro" id="IPR052143">
    <property type="entry name" value="Mitoribosomal_bL36m"/>
</dbReference>
<dbReference type="SUPFAM" id="SSF57840">
    <property type="entry name" value="Ribosomal protein L36"/>
    <property type="match status" value="1"/>
</dbReference>
<sequence>MGQEGQLRRGRWARGADSDFRARVGMPPHPPGVEDTHSRDSGRWKRTQEASEAVGTQWREGVRAGVAGAPAAPSLRPALRGRPRDLAAIFFSGGHCGRRLPRSIAQAHARRAGDSLRPFLPRPGHHMARVLVAKMLACALSPLLRGSPGPAKPRALSTLLAGPLRTAGPAGPWPLPGRLLPGLQLALGFKTKGVIKERCRDCYRVKRRGRWFIYCKTNPKHKQRQM</sequence>
<comment type="similarity">
    <text evidence="2 7">Belongs to the bacterial ribosomal protein bL36 family.</text>
</comment>
<feature type="region of interest" description="Disordered" evidence="8">
    <location>
        <begin position="1"/>
        <end position="54"/>
    </location>
</feature>
<evidence type="ECO:0000313" key="10">
    <source>
        <dbReference type="Proteomes" id="UP000823872"/>
    </source>
</evidence>
<protein>
    <recommendedName>
        <fullName evidence="7">Ribosomal protein</fullName>
    </recommendedName>
</protein>
<dbReference type="GeneTree" id="ENSGT00390000010866"/>
<dbReference type="HAMAP" id="MF_00251">
    <property type="entry name" value="Ribosomal_bL36"/>
    <property type="match status" value="1"/>
</dbReference>
<keyword evidence="3" id="KW-0809">Transit peptide</keyword>
<dbReference type="PANTHER" id="PTHR46909">
    <property type="entry name" value="39S RIBOSOMAL PROTEIN L36, MITOCHONDRIAL"/>
    <property type="match status" value="1"/>
</dbReference>
<reference evidence="9 10" key="1">
    <citation type="submission" date="2021-02" db="EMBL/GenBank/DDBJ databases">
        <title>Safari Cat Assemblies.</title>
        <authorList>
            <person name="Bredemeyer K.R."/>
            <person name="Murphy W.J."/>
        </authorList>
    </citation>
    <scope>NUCLEOTIDE SEQUENCE [LARGE SCALE GENOMIC DNA]</scope>
</reference>
<feature type="compositionally biased region" description="Basic and acidic residues" evidence="8">
    <location>
        <begin position="32"/>
        <end position="49"/>
    </location>
</feature>
<gene>
    <name evidence="9" type="primary">MRPL36</name>
</gene>
<keyword evidence="10" id="KW-1185">Reference proteome</keyword>
<name>A0ABI7VP77_FELCA</name>
<dbReference type="NCBIfam" id="TIGR01022">
    <property type="entry name" value="rpmJ_bact"/>
    <property type="match status" value="1"/>
</dbReference>
<keyword evidence="6 7" id="KW-0687">Ribonucleoprotein</keyword>
<dbReference type="Pfam" id="PF00444">
    <property type="entry name" value="Ribosomal_L36"/>
    <property type="match status" value="1"/>
</dbReference>
<comment type="subcellular location">
    <subcellularLocation>
        <location evidence="1">Mitochondrion</location>
    </subcellularLocation>
</comment>
<evidence type="ECO:0000256" key="3">
    <source>
        <dbReference type="ARBA" id="ARBA00022946"/>
    </source>
</evidence>
<evidence type="ECO:0000313" key="9">
    <source>
        <dbReference type="Ensembl" id="ENSFCTP00005000015.1"/>
    </source>
</evidence>
<dbReference type="Ensembl" id="ENSFCTT00005000015.1">
    <property type="protein sequence ID" value="ENSFCTP00005000015.1"/>
    <property type="gene ID" value="ENSFCTG00005000008.1"/>
</dbReference>
<evidence type="ECO:0000256" key="7">
    <source>
        <dbReference type="RuleBase" id="RU000570"/>
    </source>
</evidence>
<evidence type="ECO:0000256" key="1">
    <source>
        <dbReference type="ARBA" id="ARBA00004173"/>
    </source>
</evidence>
<dbReference type="InterPro" id="IPR000473">
    <property type="entry name" value="Ribosomal_bL36"/>
</dbReference>
<organism evidence="9 10">
    <name type="scientific">Felis catus</name>
    <name type="common">Cat</name>
    <name type="synonym">Felis silvestris catus</name>
    <dbReference type="NCBI Taxonomy" id="9685"/>
    <lineage>
        <taxon>Eukaryota</taxon>
        <taxon>Metazoa</taxon>
        <taxon>Chordata</taxon>
        <taxon>Craniata</taxon>
        <taxon>Vertebrata</taxon>
        <taxon>Euteleostomi</taxon>
        <taxon>Mammalia</taxon>
        <taxon>Eutheria</taxon>
        <taxon>Laurasiatheria</taxon>
        <taxon>Carnivora</taxon>
        <taxon>Feliformia</taxon>
        <taxon>Felidae</taxon>
        <taxon>Felinae</taxon>
        <taxon>Felis</taxon>
    </lineage>
</organism>
<dbReference type="InterPro" id="IPR035977">
    <property type="entry name" value="Ribosomal_bL36_sp"/>
</dbReference>
<reference evidence="9" key="3">
    <citation type="submission" date="2025-09" db="UniProtKB">
        <authorList>
            <consortium name="Ensembl"/>
        </authorList>
    </citation>
    <scope>IDENTIFICATION</scope>
    <source>
        <strain evidence="9">breed Abyssinian</strain>
    </source>
</reference>
<evidence type="ECO:0000256" key="5">
    <source>
        <dbReference type="ARBA" id="ARBA00023128"/>
    </source>
</evidence>
<reference evidence="9" key="2">
    <citation type="submission" date="2025-08" db="UniProtKB">
        <authorList>
            <consortium name="Ensembl"/>
        </authorList>
    </citation>
    <scope>IDENTIFICATION</scope>
    <source>
        <strain evidence="9">breed Abyssinian</strain>
    </source>
</reference>
<keyword evidence="4 7" id="KW-0689">Ribosomal protein</keyword>
<keyword evidence="5" id="KW-0496">Mitochondrion</keyword>
<evidence type="ECO:0000256" key="6">
    <source>
        <dbReference type="ARBA" id="ARBA00023274"/>
    </source>
</evidence>
<dbReference type="PANTHER" id="PTHR46909:SF1">
    <property type="entry name" value="LARGE RIBOSOMAL SUBUNIT PROTEIN BL36M"/>
    <property type="match status" value="1"/>
</dbReference>
<evidence type="ECO:0000256" key="2">
    <source>
        <dbReference type="ARBA" id="ARBA00007645"/>
    </source>
</evidence>